<proteinExistence type="predicted"/>
<name>A0A316U409_9BASI</name>
<evidence type="ECO:0000313" key="2">
    <source>
        <dbReference type="Proteomes" id="UP000245942"/>
    </source>
</evidence>
<dbReference type="AlphaFoldDB" id="A0A316U409"/>
<keyword evidence="2" id="KW-1185">Reference proteome</keyword>
<protein>
    <submittedName>
        <fullName evidence="1">Uncharacterized protein</fullName>
    </submittedName>
</protein>
<reference evidence="1 2" key="1">
    <citation type="journal article" date="2018" name="Mol. Biol. Evol.">
        <title>Broad Genomic Sampling Reveals a Smut Pathogenic Ancestry of the Fungal Clade Ustilaginomycotina.</title>
        <authorList>
            <person name="Kijpornyongpan T."/>
            <person name="Mondo S.J."/>
            <person name="Barry K."/>
            <person name="Sandor L."/>
            <person name="Lee J."/>
            <person name="Lipzen A."/>
            <person name="Pangilinan J."/>
            <person name="LaButti K."/>
            <person name="Hainaut M."/>
            <person name="Henrissat B."/>
            <person name="Grigoriev I.V."/>
            <person name="Spatafora J.W."/>
            <person name="Aime M.C."/>
        </authorList>
    </citation>
    <scope>NUCLEOTIDE SEQUENCE [LARGE SCALE GENOMIC DNA]</scope>
    <source>
        <strain evidence="1 2">MCA 4718</strain>
    </source>
</reference>
<dbReference type="EMBL" id="KZ819329">
    <property type="protein sequence ID" value="PWN19900.1"/>
    <property type="molecule type" value="Genomic_DNA"/>
</dbReference>
<dbReference type="Proteomes" id="UP000245942">
    <property type="component" value="Unassembled WGS sequence"/>
</dbReference>
<evidence type="ECO:0000313" key="1">
    <source>
        <dbReference type="EMBL" id="PWN19900.1"/>
    </source>
</evidence>
<sequence length="62" mass="6593">MLPTSNVNVRADRPSTSAGAGILCPVLPTLLPKYLQAPSYSPLPRPAPLLSIFPSYGMSHET</sequence>
<dbReference type="RefSeq" id="XP_025347060.1">
    <property type="nucleotide sequence ID" value="XM_025492707.1"/>
</dbReference>
<accession>A0A316U409</accession>
<organism evidence="1 2">
    <name type="scientific">Pseudomicrostroma glucosiphilum</name>
    <dbReference type="NCBI Taxonomy" id="1684307"/>
    <lineage>
        <taxon>Eukaryota</taxon>
        <taxon>Fungi</taxon>
        <taxon>Dikarya</taxon>
        <taxon>Basidiomycota</taxon>
        <taxon>Ustilaginomycotina</taxon>
        <taxon>Exobasidiomycetes</taxon>
        <taxon>Microstromatales</taxon>
        <taxon>Microstromatales incertae sedis</taxon>
        <taxon>Pseudomicrostroma</taxon>
    </lineage>
</organism>
<dbReference type="GeneID" id="37014441"/>
<gene>
    <name evidence="1" type="ORF">BCV69DRAFT_283430</name>
</gene>